<dbReference type="SUPFAM" id="SSF53335">
    <property type="entry name" value="S-adenosyl-L-methionine-dependent methyltransferases"/>
    <property type="match status" value="1"/>
</dbReference>
<dbReference type="PANTHER" id="PTHR43591">
    <property type="entry name" value="METHYLTRANSFERASE"/>
    <property type="match status" value="1"/>
</dbReference>
<evidence type="ECO:0000313" key="2">
    <source>
        <dbReference type="EMBL" id="HDY60289.1"/>
    </source>
</evidence>
<sequence length="227" mass="26441">MKNSREMLNYYRRIYEKGYKWFSYVYDPFVKLLFFVLNGGFGGERRWRELIIEWTNPQPGEKILDICCGTSTLAIMLGERLTGKGEVVGIELSSAQLKIAQKKQKPNNLTFIEADAQDIPFSDCYFDKGLICGTLHEMPQEVRQNVLSEAYRVIRAGGKIVIIEQNKPDRKWKAMLFDFMERFNPKYPTYRNLLKCGLTNEIERAGFKIIKTDTTSWEYFQIVLAGK</sequence>
<organism evidence="2">
    <name type="scientific">candidate division WOR-3 bacterium</name>
    <dbReference type="NCBI Taxonomy" id="2052148"/>
    <lineage>
        <taxon>Bacteria</taxon>
        <taxon>Bacteria division WOR-3</taxon>
    </lineage>
</organism>
<dbReference type="EMBL" id="DSKY01000022">
    <property type="protein sequence ID" value="HDY60289.1"/>
    <property type="molecule type" value="Genomic_DNA"/>
</dbReference>
<evidence type="ECO:0000256" key="1">
    <source>
        <dbReference type="SAM" id="Phobius"/>
    </source>
</evidence>
<gene>
    <name evidence="2" type="ORF">ENP86_12230</name>
</gene>
<reference evidence="2" key="1">
    <citation type="journal article" date="2020" name="mSystems">
        <title>Genome- and Community-Level Interaction Insights into Carbon Utilization and Element Cycling Functions of Hydrothermarchaeota in Hydrothermal Sediment.</title>
        <authorList>
            <person name="Zhou Z."/>
            <person name="Liu Y."/>
            <person name="Xu W."/>
            <person name="Pan J."/>
            <person name="Luo Z.H."/>
            <person name="Li M."/>
        </authorList>
    </citation>
    <scope>NUCLEOTIDE SEQUENCE [LARGE SCALE GENOMIC DNA]</scope>
    <source>
        <strain evidence="2">SpSt-258</strain>
    </source>
</reference>
<protein>
    <submittedName>
        <fullName evidence="2">Methyltransferase domain-containing protein</fullName>
    </submittedName>
</protein>
<keyword evidence="2" id="KW-0489">Methyltransferase</keyword>
<dbReference type="CDD" id="cd02440">
    <property type="entry name" value="AdoMet_MTases"/>
    <property type="match status" value="1"/>
</dbReference>
<keyword evidence="1" id="KW-0812">Transmembrane</keyword>
<dbReference type="InterPro" id="IPR029063">
    <property type="entry name" value="SAM-dependent_MTases_sf"/>
</dbReference>
<dbReference type="Gene3D" id="3.40.50.150">
    <property type="entry name" value="Vaccinia Virus protein VP39"/>
    <property type="match status" value="1"/>
</dbReference>
<dbReference type="GO" id="GO:0032259">
    <property type="term" value="P:methylation"/>
    <property type="evidence" value="ECO:0007669"/>
    <property type="project" value="UniProtKB-KW"/>
</dbReference>
<feature type="transmembrane region" description="Helical" evidence="1">
    <location>
        <begin position="21"/>
        <end position="41"/>
    </location>
</feature>
<dbReference type="PANTHER" id="PTHR43591:SF24">
    <property type="entry name" value="2-METHOXY-6-POLYPRENYL-1,4-BENZOQUINOL METHYLASE, MITOCHONDRIAL"/>
    <property type="match status" value="1"/>
</dbReference>
<dbReference type="GO" id="GO:0008168">
    <property type="term" value="F:methyltransferase activity"/>
    <property type="evidence" value="ECO:0007669"/>
    <property type="project" value="UniProtKB-KW"/>
</dbReference>
<keyword evidence="1" id="KW-1133">Transmembrane helix</keyword>
<proteinExistence type="predicted"/>
<dbReference type="AlphaFoldDB" id="A0A7V0Z819"/>
<name>A0A7V0Z819_UNCW3</name>
<keyword evidence="1" id="KW-0472">Membrane</keyword>
<keyword evidence="2" id="KW-0808">Transferase</keyword>
<accession>A0A7V0Z819</accession>
<dbReference type="Pfam" id="PF01209">
    <property type="entry name" value="Ubie_methyltran"/>
    <property type="match status" value="1"/>
</dbReference>
<comment type="caution">
    <text evidence="2">The sequence shown here is derived from an EMBL/GenBank/DDBJ whole genome shotgun (WGS) entry which is preliminary data.</text>
</comment>